<keyword evidence="10" id="KW-1185">Reference proteome</keyword>
<dbReference type="EMBL" id="FXTN01000002">
    <property type="protein sequence ID" value="SMO47745.1"/>
    <property type="molecule type" value="Genomic_DNA"/>
</dbReference>
<keyword evidence="4 6" id="KW-1133">Transmembrane helix</keyword>
<evidence type="ECO:0000256" key="4">
    <source>
        <dbReference type="ARBA" id="ARBA00022989"/>
    </source>
</evidence>
<feature type="domain" description="DUF4131" evidence="8">
    <location>
        <begin position="6"/>
        <end position="165"/>
    </location>
</feature>
<dbReference type="InterPro" id="IPR004477">
    <property type="entry name" value="ComEC_N"/>
</dbReference>
<evidence type="ECO:0000313" key="10">
    <source>
        <dbReference type="Proteomes" id="UP000320300"/>
    </source>
</evidence>
<dbReference type="AlphaFoldDB" id="A0A521BKY9"/>
<keyword evidence="5 6" id="KW-0472">Membrane</keyword>
<feature type="transmembrane region" description="Helical" evidence="6">
    <location>
        <begin position="259"/>
        <end position="278"/>
    </location>
</feature>
<dbReference type="NCBIfam" id="TIGR00360">
    <property type="entry name" value="ComEC_N-term"/>
    <property type="match status" value="1"/>
</dbReference>
<proteinExistence type="predicted"/>
<evidence type="ECO:0000256" key="5">
    <source>
        <dbReference type="ARBA" id="ARBA00023136"/>
    </source>
</evidence>
<evidence type="ECO:0000256" key="6">
    <source>
        <dbReference type="SAM" id="Phobius"/>
    </source>
</evidence>
<feature type="transmembrane region" description="Helical" evidence="6">
    <location>
        <begin position="308"/>
        <end position="327"/>
    </location>
</feature>
<dbReference type="Pfam" id="PF03772">
    <property type="entry name" value="Competence"/>
    <property type="match status" value="1"/>
</dbReference>
<dbReference type="Pfam" id="PF13567">
    <property type="entry name" value="DUF4131"/>
    <property type="match status" value="1"/>
</dbReference>
<evidence type="ECO:0000256" key="2">
    <source>
        <dbReference type="ARBA" id="ARBA00022475"/>
    </source>
</evidence>
<sequence length="672" mass="77221">MFTTFIFLLILFSSFIFNYLYISTKVYHHKIKLALLLYLSFFFLGAFCVFNDPDYPDSDHFSAQKANYLKIYIADEPHESAGLIRFRAKITAIGNVGKLIRSAGLLMVTVDSKSSPLYGLDYGQVYLIPARYIPIPSPLNPGEFDSQSWLANQQIYHQIFLSTEELIPLREKRGSAILSFALKLRKAQVQRYRKLIRNDQAFAVAATLVLGYRADLDAETLAAYAQTGTIHALSVSGMHVSLVYVVLELALQWMNRKQVLKWMKIILIITLIWSYTVISGCSASVLRSAIMLSLLILSKAFHKNNGGFHLLALSAFVLLFTDPLLLWDVGFQLSYLAVMGLIYLHPKIHALCSFKWWFMRQAWSITSVSLSAQLFTWPLSIYYFHQFPLYFVLSNLFIALPVTLLMYAGLAIVLLPIDCIASPFEWLLNFMNHGLERIAGLPYSTLHPIWITTSELCLLCPGIFFVMTGICNKKKQHLFCGLFLFIFLQGMLLGDKLEARQQNVIILYSLNRHYAVAFIRSDKAIMLTDLVPRDKAFRFHIQPSLDQRRISQIVCIRWESIQQHGEMDFKGDAKGFLLKDHQIYFHQFKILLVDSFFNRRKIIGNPRFDAVWIHGSPSVKRAELRKTIRFQKIWLDVTNKNGLIHEIETDTIIFKNSVEVFKKIKASLINLK</sequence>
<dbReference type="PANTHER" id="PTHR30619:SF1">
    <property type="entry name" value="RECOMBINATION PROTEIN 2"/>
    <property type="match status" value="1"/>
</dbReference>
<evidence type="ECO:0000313" key="9">
    <source>
        <dbReference type="EMBL" id="SMO47745.1"/>
    </source>
</evidence>
<evidence type="ECO:0000256" key="1">
    <source>
        <dbReference type="ARBA" id="ARBA00004651"/>
    </source>
</evidence>
<feature type="transmembrane region" description="Helical" evidence="6">
    <location>
        <begin position="229"/>
        <end position="247"/>
    </location>
</feature>
<feature type="transmembrane region" description="Helical" evidence="6">
    <location>
        <begin position="476"/>
        <end position="494"/>
    </location>
</feature>
<reference evidence="9 10" key="1">
    <citation type="submission" date="2017-05" db="EMBL/GenBank/DDBJ databases">
        <authorList>
            <person name="Varghese N."/>
            <person name="Submissions S."/>
        </authorList>
    </citation>
    <scope>NUCLEOTIDE SEQUENCE [LARGE SCALE GENOMIC DNA]</scope>
    <source>
        <strain evidence="9 10">DSM 19036</strain>
    </source>
</reference>
<accession>A0A521BKY9</accession>
<feature type="transmembrane region" description="Helical" evidence="6">
    <location>
        <begin position="362"/>
        <end position="384"/>
    </location>
</feature>
<protein>
    <submittedName>
        <fullName evidence="9">Competence protein ComEC</fullName>
    </submittedName>
</protein>
<gene>
    <name evidence="9" type="ORF">SAMN06265348_102390</name>
</gene>
<dbReference type="InterPro" id="IPR025405">
    <property type="entry name" value="DUF4131"/>
</dbReference>
<feature type="transmembrane region" description="Helical" evidence="6">
    <location>
        <begin position="34"/>
        <end position="52"/>
    </location>
</feature>
<name>A0A521BKY9_9SPHI</name>
<feature type="transmembrane region" description="Helical" evidence="6">
    <location>
        <begin position="449"/>
        <end position="470"/>
    </location>
</feature>
<feature type="transmembrane region" description="Helical" evidence="6">
    <location>
        <begin position="6"/>
        <end position="22"/>
    </location>
</feature>
<keyword evidence="3 6" id="KW-0812">Transmembrane</keyword>
<dbReference type="Proteomes" id="UP000320300">
    <property type="component" value="Unassembled WGS sequence"/>
</dbReference>
<evidence type="ECO:0000256" key="3">
    <source>
        <dbReference type="ARBA" id="ARBA00022692"/>
    </source>
</evidence>
<dbReference type="PANTHER" id="PTHR30619">
    <property type="entry name" value="DNA INTERNALIZATION/COMPETENCE PROTEIN COMEC/REC2"/>
    <property type="match status" value="1"/>
</dbReference>
<feature type="domain" description="ComEC/Rec2-related protein" evidence="7">
    <location>
        <begin position="208"/>
        <end position="470"/>
    </location>
</feature>
<comment type="subcellular location">
    <subcellularLocation>
        <location evidence="1">Cell membrane</location>
        <topology evidence="1">Multi-pass membrane protein</topology>
    </subcellularLocation>
</comment>
<evidence type="ECO:0000259" key="8">
    <source>
        <dbReference type="Pfam" id="PF13567"/>
    </source>
</evidence>
<dbReference type="GO" id="GO:0005886">
    <property type="term" value="C:plasma membrane"/>
    <property type="evidence" value="ECO:0007669"/>
    <property type="project" value="UniProtKB-SubCell"/>
</dbReference>
<keyword evidence="2" id="KW-1003">Cell membrane</keyword>
<organism evidence="9 10">
    <name type="scientific">Pedobacter westerhofensis</name>
    <dbReference type="NCBI Taxonomy" id="425512"/>
    <lineage>
        <taxon>Bacteria</taxon>
        <taxon>Pseudomonadati</taxon>
        <taxon>Bacteroidota</taxon>
        <taxon>Sphingobacteriia</taxon>
        <taxon>Sphingobacteriales</taxon>
        <taxon>Sphingobacteriaceae</taxon>
        <taxon>Pedobacter</taxon>
    </lineage>
</organism>
<dbReference type="InterPro" id="IPR052159">
    <property type="entry name" value="Competence_DNA_uptake"/>
</dbReference>
<evidence type="ECO:0000259" key="7">
    <source>
        <dbReference type="Pfam" id="PF03772"/>
    </source>
</evidence>